<dbReference type="SUPFAM" id="SSF55174">
    <property type="entry name" value="Alpha-L RNA-binding motif"/>
    <property type="match status" value="1"/>
</dbReference>
<dbReference type="InterPro" id="IPR050188">
    <property type="entry name" value="RluA_PseudoU_synthase"/>
</dbReference>
<dbReference type="RefSeq" id="WP_146290157.1">
    <property type="nucleotide sequence ID" value="NZ_CP042304.1"/>
</dbReference>
<dbReference type="Pfam" id="PF00849">
    <property type="entry name" value="PseudoU_synth_2"/>
    <property type="match status" value="1"/>
</dbReference>
<dbReference type="AlphaFoldDB" id="A0A5B8LU45"/>
<evidence type="ECO:0000256" key="4">
    <source>
        <dbReference type="ARBA" id="ARBA00036882"/>
    </source>
</evidence>
<dbReference type="CDD" id="cd02869">
    <property type="entry name" value="PseudoU_synth_RluA_like"/>
    <property type="match status" value="1"/>
</dbReference>
<dbReference type="EMBL" id="CP042304">
    <property type="protein sequence ID" value="QDZ11335.1"/>
    <property type="molecule type" value="Genomic_DNA"/>
</dbReference>
<dbReference type="InterPro" id="IPR036986">
    <property type="entry name" value="S4_RNA-bd_sf"/>
</dbReference>
<dbReference type="Pfam" id="PF01479">
    <property type="entry name" value="S4"/>
    <property type="match status" value="1"/>
</dbReference>
<comment type="catalytic activity">
    <reaction evidence="8">
        <text>a uridine in RNA = a pseudouridine in RNA</text>
        <dbReference type="Rhea" id="RHEA:48348"/>
        <dbReference type="Rhea" id="RHEA-COMP:12068"/>
        <dbReference type="Rhea" id="RHEA-COMP:12069"/>
        <dbReference type="ChEBI" id="CHEBI:65314"/>
        <dbReference type="ChEBI" id="CHEBI:65315"/>
    </reaction>
</comment>
<dbReference type="FunFam" id="3.30.2350.10:FF:000006">
    <property type="entry name" value="Pseudouridine synthase"/>
    <property type="match status" value="1"/>
</dbReference>
<feature type="active site" evidence="6">
    <location>
        <position position="154"/>
    </location>
</feature>
<dbReference type="SUPFAM" id="SSF55120">
    <property type="entry name" value="Pseudouridine synthase"/>
    <property type="match status" value="1"/>
</dbReference>
<keyword evidence="11" id="KW-1185">Reference proteome</keyword>
<evidence type="ECO:0000256" key="1">
    <source>
        <dbReference type="ARBA" id="ARBA00010876"/>
    </source>
</evidence>
<dbReference type="SMART" id="SM00363">
    <property type="entry name" value="S4"/>
    <property type="match status" value="1"/>
</dbReference>
<feature type="domain" description="RNA-binding S4" evidence="9">
    <location>
        <begin position="29"/>
        <end position="94"/>
    </location>
</feature>
<dbReference type="InterPro" id="IPR006225">
    <property type="entry name" value="PsdUridine_synth_RluC/D"/>
</dbReference>
<keyword evidence="2 7" id="KW-0694">RNA-binding</keyword>
<evidence type="ECO:0000256" key="7">
    <source>
        <dbReference type="PROSITE-ProRule" id="PRU00182"/>
    </source>
</evidence>
<dbReference type="InterPro" id="IPR006145">
    <property type="entry name" value="PsdUridine_synth_RsuA/RluA"/>
</dbReference>
<proteinExistence type="inferred from homology"/>
<comment type="similarity">
    <text evidence="1 8">Belongs to the pseudouridine synthase RluA family.</text>
</comment>
<evidence type="ECO:0000259" key="9">
    <source>
        <dbReference type="SMART" id="SM00363"/>
    </source>
</evidence>
<reference evidence="10 11" key="1">
    <citation type="submission" date="2019-07" db="EMBL/GenBank/DDBJ databases">
        <title>Full genome sequence of Devosia sp. Gsoil 520.</title>
        <authorList>
            <person name="Im W.-T."/>
        </authorList>
    </citation>
    <scope>NUCLEOTIDE SEQUENCE [LARGE SCALE GENOMIC DNA]</scope>
    <source>
        <strain evidence="10 11">Gsoil 520</strain>
    </source>
</reference>
<dbReference type="Proteomes" id="UP000315364">
    <property type="component" value="Chromosome"/>
</dbReference>
<evidence type="ECO:0000256" key="3">
    <source>
        <dbReference type="ARBA" id="ARBA00023235"/>
    </source>
</evidence>
<dbReference type="PROSITE" id="PS01129">
    <property type="entry name" value="PSI_RLU"/>
    <property type="match status" value="1"/>
</dbReference>
<comment type="catalytic activity">
    <reaction evidence="4">
        <text>uridine(1911/1915/1917) in 23S rRNA = pseudouridine(1911/1915/1917) in 23S rRNA</text>
        <dbReference type="Rhea" id="RHEA:42524"/>
        <dbReference type="Rhea" id="RHEA-COMP:10097"/>
        <dbReference type="Rhea" id="RHEA-COMP:10098"/>
        <dbReference type="ChEBI" id="CHEBI:65314"/>
        <dbReference type="ChEBI" id="CHEBI:65315"/>
        <dbReference type="EC" id="5.4.99.23"/>
    </reaction>
</comment>
<sequence>MVENTAAEFEGEEGEVQVVVVVDADMAGGRLDATLAKVHTVLSRNRIKDLILGGAASIDGKPVSEPKYRLTAGETITLLAPPPEDAEPLPQDIPLDILYEDDQLIVVNKPVGMVVHPAPGSPDGTLVNALLFHCGESLVGIGGVKRPGIVHRLDRDTSGVMVAAKTETAHRHLSEQFADHGRTGPLHRAYIAFVWGMTETGKGTVDAPLGRDQNNRLKQAVRKDGREAITHYFVEARFGDEGWDMTRVQCHLETGRTHQIRVHMAHIGHPLVADAVYASGFATKINRLPPDVAEPVQALGRQALHAAELGFEHPVTGEEMLFEAPLPDDLQALEDALEGYDKAFAR</sequence>
<organism evidence="10 11">
    <name type="scientific">Devosia ginsengisoli</name>
    <dbReference type="NCBI Taxonomy" id="400770"/>
    <lineage>
        <taxon>Bacteria</taxon>
        <taxon>Pseudomonadati</taxon>
        <taxon>Pseudomonadota</taxon>
        <taxon>Alphaproteobacteria</taxon>
        <taxon>Hyphomicrobiales</taxon>
        <taxon>Devosiaceae</taxon>
        <taxon>Devosia</taxon>
    </lineage>
</organism>
<evidence type="ECO:0000313" key="10">
    <source>
        <dbReference type="EMBL" id="QDZ11335.1"/>
    </source>
</evidence>
<evidence type="ECO:0000256" key="2">
    <source>
        <dbReference type="ARBA" id="ARBA00022884"/>
    </source>
</evidence>
<name>A0A5B8LU45_9HYPH</name>
<dbReference type="PANTHER" id="PTHR21600:SF44">
    <property type="entry name" value="RIBOSOMAL LARGE SUBUNIT PSEUDOURIDINE SYNTHASE D"/>
    <property type="match status" value="1"/>
</dbReference>
<dbReference type="Gene3D" id="3.30.2350.10">
    <property type="entry name" value="Pseudouridine synthase"/>
    <property type="match status" value="1"/>
</dbReference>
<dbReference type="Gene3D" id="3.10.290.10">
    <property type="entry name" value="RNA-binding S4 domain"/>
    <property type="match status" value="1"/>
</dbReference>
<dbReference type="GO" id="GO:0003723">
    <property type="term" value="F:RNA binding"/>
    <property type="evidence" value="ECO:0007669"/>
    <property type="project" value="UniProtKB-KW"/>
</dbReference>
<comment type="function">
    <text evidence="5">Responsible for synthesis of pseudouridine from uracil at positions 1911, 1915 and 1917 in 23S ribosomal RNA.</text>
</comment>
<evidence type="ECO:0000256" key="6">
    <source>
        <dbReference type="PIRSR" id="PIRSR606225-1"/>
    </source>
</evidence>
<evidence type="ECO:0000313" key="11">
    <source>
        <dbReference type="Proteomes" id="UP000315364"/>
    </source>
</evidence>
<gene>
    <name evidence="10" type="ORF">FPZ08_11540</name>
</gene>
<dbReference type="InterPro" id="IPR006224">
    <property type="entry name" value="PsdUridine_synth_RluA-like_CS"/>
</dbReference>
<dbReference type="EC" id="5.4.99.-" evidence="8"/>
<dbReference type="CDD" id="cd00165">
    <property type="entry name" value="S4"/>
    <property type="match status" value="1"/>
</dbReference>
<dbReference type="NCBIfam" id="TIGR00005">
    <property type="entry name" value="rluA_subfam"/>
    <property type="match status" value="1"/>
</dbReference>
<dbReference type="OrthoDB" id="9807829at2"/>
<dbReference type="InterPro" id="IPR002942">
    <property type="entry name" value="S4_RNA-bd"/>
</dbReference>
<evidence type="ECO:0000256" key="8">
    <source>
        <dbReference type="RuleBase" id="RU362028"/>
    </source>
</evidence>
<evidence type="ECO:0000256" key="5">
    <source>
        <dbReference type="ARBA" id="ARBA00056072"/>
    </source>
</evidence>
<keyword evidence="3 8" id="KW-0413">Isomerase</keyword>
<dbReference type="GO" id="GO:0000455">
    <property type="term" value="P:enzyme-directed rRNA pseudouridine synthesis"/>
    <property type="evidence" value="ECO:0007669"/>
    <property type="project" value="UniProtKB-ARBA"/>
</dbReference>
<protein>
    <recommendedName>
        <fullName evidence="8">Pseudouridine synthase</fullName>
        <ecNumber evidence="8">5.4.99.-</ecNumber>
    </recommendedName>
</protein>
<dbReference type="PROSITE" id="PS50889">
    <property type="entry name" value="S4"/>
    <property type="match status" value="1"/>
</dbReference>
<dbReference type="InterPro" id="IPR020103">
    <property type="entry name" value="PsdUridine_synth_cat_dom_sf"/>
</dbReference>
<dbReference type="GO" id="GO:0160140">
    <property type="term" value="F:23S rRNA pseudouridine(1911/1915/1917) synthase activity"/>
    <property type="evidence" value="ECO:0007669"/>
    <property type="project" value="UniProtKB-EC"/>
</dbReference>
<accession>A0A5B8LU45</accession>
<dbReference type="PANTHER" id="PTHR21600">
    <property type="entry name" value="MITOCHONDRIAL RNA PSEUDOURIDINE SYNTHASE"/>
    <property type="match status" value="1"/>
</dbReference>
<dbReference type="KEGG" id="dea:FPZ08_11540"/>